<dbReference type="Gene3D" id="1.10.10.10">
    <property type="entry name" value="Winged helix-like DNA-binding domain superfamily/Winged helix DNA-binding domain"/>
    <property type="match status" value="1"/>
</dbReference>
<dbReference type="SUPFAM" id="SSF46785">
    <property type="entry name" value="Winged helix' DNA-binding domain"/>
    <property type="match status" value="1"/>
</dbReference>
<keyword evidence="1" id="KW-0489">Methyltransferase</keyword>
<dbReference type="PIRSF" id="PIRSF005739">
    <property type="entry name" value="O-mtase"/>
    <property type="match status" value="1"/>
</dbReference>
<dbReference type="SUPFAM" id="SSF53335">
    <property type="entry name" value="S-adenosyl-L-methionine-dependent methyltransferases"/>
    <property type="match status" value="1"/>
</dbReference>
<evidence type="ECO:0000259" key="5">
    <source>
        <dbReference type="Pfam" id="PF08100"/>
    </source>
</evidence>
<keyword evidence="7" id="KW-1185">Reference proteome</keyword>
<dbReference type="InterPro" id="IPR029063">
    <property type="entry name" value="SAM-dependent_MTases_sf"/>
</dbReference>
<dbReference type="InterPro" id="IPR036390">
    <property type="entry name" value="WH_DNA-bd_sf"/>
</dbReference>
<comment type="caution">
    <text evidence="6">The sequence shown here is derived from an EMBL/GenBank/DDBJ whole genome shotgun (WGS) entry which is preliminary data.</text>
</comment>
<dbReference type="Pfam" id="PF00891">
    <property type="entry name" value="Methyltransf_2"/>
    <property type="match status" value="1"/>
</dbReference>
<accession>A0ABT3AW90</accession>
<evidence type="ECO:0000313" key="6">
    <source>
        <dbReference type="EMBL" id="MCV3213401.1"/>
    </source>
</evidence>
<evidence type="ECO:0000256" key="1">
    <source>
        <dbReference type="ARBA" id="ARBA00022603"/>
    </source>
</evidence>
<dbReference type="EMBL" id="JAOWRF010000112">
    <property type="protein sequence ID" value="MCV3213401.1"/>
    <property type="molecule type" value="Genomic_DNA"/>
</dbReference>
<dbReference type="CDD" id="cd02440">
    <property type="entry name" value="AdoMet_MTases"/>
    <property type="match status" value="1"/>
</dbReference>
<dbReference type="InterPro" id="IPR016461">
    <property type="entry name" value="COMT-like"/>
</dbReference>
<evidence type="ECO:0000259" key="4">
    <source>
        <dbReference type="Pfam" id="PF00891"/>
    </source>
</evidence>
<gene>
    <name evidence="6" type="ORF">OGM63_07655</name>
</gene>
<name>A0ABT3AW90_9CYAN</name>
<dbReference type="InterPro" id="IPR001077">
    <property type="entry name" value="COMT_C"/>
</dbReference>
<dbReference type="Pfam" id="PF08100">
    <property type="entry name" value="Dimerisation"/>
    <property type="match status" value="1"/>
</dbReference>
<feature type="domain" description="O-methyltransferase dimerisation" evidence="5">
    <location>
        <begin position="13"/>
        <end position="89"/>
    </location>
</feature>
<evidence type="ECO:0000313" key="7">
    <source>
        <dbReference type="Proteomes" id="UP001526143"/>
    </source>
</evidence>
<dbReference type="InterPro" id="IPR036388">
    <property type="entry name" value="WH-like_DNA-bd_sf"/>
</dbReference>
<evidence type="ECO:0000256" key="3">
    <source>
        <dbReference type="ARBA" id="ARBA00022691"/>
    </source>
</evidence>
<dbReference type="InterPro" id="IPR012967">
    <property type="entry name" value="COMT_dimerisation"/>
</dbReference>
<dbReference type="PROSITE" id="PS51683">
    <property type="entry name" value="SAM_OMT_II"/>
    <property type="match status" value="1"/>
</dbReference>
<proteinExistence type="predicted"/>
<evidence type="ECO:0000256" key="2">
    <source>
        <dbReference type="ARBA" id="ARBA00022679"/>
    </source>
</evidence>
<sequence>MLGTTSASKKLAQMIYGYWQSQCLYIATNLGIPNLLQSEPMTVEAIAKATSTQVETLYVVLRALAHLGVFAEKPGRVFAATELSEQLITNAEPSLGHFLLHITEPSMWDAWRELGNSLKTGEVAFERAHGKKFYDFFMTENPDSRNLFNNAMSFLTNQAVDSLFEVYDFSQFNTVMDVGGNQGALIAHIVNKFGCKGILFDLPHEVETAPAFLATQGLDEDAVQVIGGNALEEIPKGADAIVIKYFLSVFSVEDAIKVLTRCRESLPKQGKVVLLQTLVPPRGAPVEYPDGTIPALAAVQMMVTNPGGYWRTEQEYKSLFEASGFQLENVIYTGSSLTVMEFQKSSSD</sequence>
<reference evidence="6 7" key="1">
    <citation type="submission" date="2022-10" db="EMBL/GenBank/DDBJ databases">
        <title>Identification of biosynthetic pathway for the production of the potent trypsin inhibitor radiosumin.</title>
        <authorList>
            <person name="Fewer D.P."/>
            <person name="Delbaje E."/>
            <person name="Ouyang X."/>
            <person name="Agostino P.D."/>
            <person name="Wahlsten M."/>
            <person name="Jokela J."/>
            <person name="Permi P."/>
            <person name="Haapaniemi E."/>
            <person name="Koistinen H."/>
        </authorList>
    </citation>
    <scope>NUCLEOTIDE SEQUENCE [LARGE SCALE GENOMIC DNA]</scope>
    <source>
        <strain evidence="6 7">NIES-515</strain>
    </source>
</reference>
<dbReference type="Proteomes" id="UP001526143">
    <property type="component" value="Unassembled WGS sequence"/>
</dbReference>
<dbReference type="PANTHER" id="PTHR43712:SF2">
    <property type="entry name" value="O-METHYLTRANSFERASE CICE"/>
    <property type="match status" value="1"/>
</dbReference>
<protein>
    <submittedName>
        <fullName evidence="6">Acetylserotonin O-methyltransferase</fullName>
    </submittedName>
</protein>
<keyword evidence="2" id="KW-0808">Transferase</keyword>
<dbReference type="Gene3D" id="3.40.50.150">
    <property type="entry name" value="Vaccinia Virus protein VP39"/>
    <property type="match status" value="1"/>
</dbReference>
<keyword evidence="3" id="KW-0949">S-adenosyl-L-methionine</keyword>
<feature type="domain" description="O-methyltransferase C-terminal" evidence="4">
    <location>
        <begin position="111"/>
        <end position="326"/>
    </location>
</feature>
<organism evidence="6 7">
    <name type="scientific">Plectonema radiosum NIES-515</name>
    <dbReference type="NCBI Taxonomy" id="2986073"/>
    <lineage>
        <taxon>Bacteria</taxon>
        <taxon>Bacillati</taxon>
        <taxon>Cyanobacteriota</taxon>
        <taxon>Cyanophyceae</taxon>
        <taxon>Oscillatoriophycideae</taxon>
        <taxon>Oscillatoriales</taxon>
        <taxon>Microcoleaceae</taxon>
        <taxon>Plectonema</taxon>
    </lineage>
</organism>
<dbReference type="PANTHER" id="PTHR43712">
    <property type="entry name" value="PUTATIVE (AFU_ORTHOLOGUE AFUA_4G14580)-RELATED"/>
    <property type="match status" value="1"/>
</dbReference>